<accession>A0A502EAW5</accession>
<evidence type="ECO:0000259" key="1">
    <source>
        <dbReference type="Pfam" id="PF12697"/>
    </source>
</evidence>
<reference evidence="2 3" key="1">
    <citation type="journal article" date="2019" name="Environ. Microbiol.">
        <title>Species interactions and distinct microbial communities in high Arctic permafrost affected cryosols are associated with the CH4 and CO2 gas fluxes.</title>
        <authorList>
            <person name="Altshuler I."/>
            <person name="Hamel J."/>
            <person name="Turney S."/>
            <person name="Magnuson E."/>
            <person name="Levesque R."/>
            <person name="Greer C."/>
            <person name="Whyte L.G."/>
        </authorList>
    </citation>
    <scope>NUCLEOTIDE SEQUENCE [LARGE SCALE GENOMIC DNA]</scope>
    <source>
        <strain evidence="2 3">S5.20</strain>
    </source>
</reference>
<sequence length="261" mass="28686">MLELIDRGCTSSQHPVPLVFVHGAWHAAWCWEENFLGYFADRGYHAVAVNLRGHGGRPARQSLNRCSIADYVGDVGEVADRLSVAPVVIGHSMGGLIVQKYLETRRAPAGVLLASVPTRGATGFLLRWARQHPWKVTKSAVTRNSLSLLDTEEAVRDRFFSATTPDEVVAQCADRLQEESSRASWDGALLNLPRPKRITAPLLVMGAEQDGCFTTAEVHATARAYRTKAEIFPGMGHDMMLEPAWPTVAERIDAWLVSNGL</sequence>
<organism evidence="2 3">
    <name type="scientific">Mycolicibacterium hodleri</name>
    <dbReference type="NCBI Taxonomy" id="49897"/>
    <lineage>
        <taxon>Bacteria</taxon>
        <taxon>Bacillati</taxon>
        <taxon>Actinomycetota</taxon>
        <taxon>Actinomycetes</taxon>
        <taxon>Mycobacteriales</taxon>
        <taxon>Mycobacteriaceae</taxon>
        <taxon>Mycolicibacterium</taxon>
    </lineage>
</organism>
<proteinExistence type="predicted"/>
<keyword evidence="2" id="KW-0378">Hydrolase</keyword>
<comment type="caution">
    <text evidence="2">The sequence shown here is derived from an EMBL/GenBank/DDBJ whole genome shotgun (WGS) entry which is preliminary data.</text>
</comment>
<dbReference type="Gene3D" id="3.40.50.1820">
    <property type="entry name" value="alpha/beta hydrolase"/>
    <property type="match status" value="1"/>
</dbReference>
<dbReference type="PANTHER" id="PTHR43194:SF2">
    <property type="entry name" value="PEROXISOMAL MEMBRANE PROTEIN LPX1"/>
    <property type="match status" value="1"/>
</dbReference>
<protein>
    <submittedName>
        <fullName evidence="2">Alpha/beta fold hydrolase</fullName>
    </submittedName>
</protein>
<dbReference type="Proteomes" id="UP000320095">
    <property type="component" value="Unassembled WGS sequence"/>
</dbReference>
<dbReference type="InterPro" id="IPR050228">
    <property type="entry name" value="Carboxylesterase_BioH"/>
</dbReference>
<name>A0A502EAW5_9MYCO</name>
<evidence type="ECO:0000313" key="2">
    <source>
        <dbReference type="EMBL" id="TPG33620.1"/>
    </source>
</evidence>
<dbReference type="GO" id="GO:0016787">
    <property type="term" value="F:hydrolase activity"/>
    <property type="evidence" value="ECO:0007669"/>
    <property type="project" value="UniProtKB-KW"/>
</dbReference>
<feature type="domain" description="AB hydrolase-1" evidence="1">
    <location>
        <begin position="18"/>
        <end position="244"/>
    </location>
</feature>
<dbReference type="SUPFAM" id="SSF53474">
    <property type="entry name" value="alpha/beta-Hydrolases"/>
    <property type="match status" value="1"/>
</dbReference>
<dbReference type="InterPro" id="IPR029058">
    <property type="entry name" value="AB_hydrolase_fold"/>
</dbReference>
<dbReference type="PANTHER" id="PTHR43194">
    <property type="entry name" value="HYDROLASE ALPHA/BETA FOLD FAMILY"/>
    <property type="match status" value="1"/>
</dbReference>
<dbReference type="EMBL" id="RCZG01000005">
    <property type="protein sequence ID" value="TPG33620.1"/>
    <property type="molecule type" value="Genomic_DNA"/>
</dbReference>
<gene>
    <name evidence="2" type="ORF">EAH80_15225</name>
</gene>
<dbReference type="OrthoDB" id="9773549at2"/>
<dbReference type="InterPro" id="IPR000073">
    <property type="entry name" value="AB_hydrolase_1"/>
</dbReference>
<dbReference type="AlphaFoldDB" id="A0A502EAW5"/>
<evidence type="ECO:0000313" key="3">
    <source>
        <dbReference type="Proteomes" id="UP000320095"/>
    </source>
</evidence>
<keyword evidence="3" id="KW-1185">Reference proteome</keyword>
<dbReference type="Pfam" id="PF12697">
    <property type="entry name" value="Abhydrolase_6"/>
    <property type="match status" value="1"/>
</dbReference>